<gene>
    <name evidence="1" type="ORF">P5G61_02205</name>
</gene>
<dbReference type="Proteomes" id="UP001174205">
    <property type="component" value="Unassembled WGS sequence"/>
</dbReference>
<evidence type="ECO:0000313" key="2">
    <source>
        <dbReference type="Proteomes" id="UP001174205"/>
    </source>
</evidence>
<sequence length="68" mass="7731">MSNEKVKANTHWVWTEKAAAQNPAHSRVGEPIWPHFKTAAPKDWLEEGLIQDASEIELEGQTTIDDYI</sequence>
<dbReference type="RefSeq" id="WP_301243991.1">
    <property type="nucleotide sequence ID" value="NZ_JAROCD010000001.1"/>
</dbReference>
<keyword evidence="2" id="KW-1185">Reference proteome</keyword>
<name>A0ABT8J4M6_9BACL</name>
<dbReference type="EMBL" id="JAROCD010000001">
    <property type="protein sequence ID" value="MDN4600025.1"/>
    <property type="molecule type" value="Genomic_DNA"/>
</dbReference>
<comment type="caution">
    <text evidence="1">The sequence shown here is derived from an EMBL/GenBank/DDBJ whole genome shotgun (WGS) entry which is preliminary data.</text>
</comment>
<accession>A0ABT8J4M6</accession>
<protein>
    <submittedName>
        <fullName evidence="1">Uncharacterized protein</fullName>
    </submittedName>
</protein>
<evidence type="ECO:0000313" key="1">
    <source>
        <dbReference type="EMBL" id="MDN4600025.1"/>
    </source>
</evidence>
<reference evidence="1" key="1">
    <citation type="submission" date="2023-03" db="EMBL/GenBank/DDBJ databases">
        <title>MT1 and MT2 Draft Genomes of Novel Species.</title>
        <authorList>
            <person name="Venkateswaran K."/>
        </authorList>
    </citation>
    <scope>NUCLEOTIDE SEQUENCE</scope>
    <source>
        <strain evidence="1">F6_3S_P_1C</strain>
    </source>
</reference>
<proteinExistence type="predicted"/>
<organism evidence="1 2">
    <name type="scientific">Paenibacillus vandeheii</name>
    <dbReference type="NCBI Taxonomy" id="3035917"/>
    <lineage>
        <taxon>Bacteria</taxon>
        <taxon>Bacillati</taxon>
        <taxon>Bacillota</taxon>
        <taxon>Bacilli</taxon>
        <taxon>Bacillales</taxon>
        <taxon>Paenibacillaceae</taxon>
        <taxon>Paenibacillus</taxon>
    </lineage>
</organism>